<dbReference type="Proteomes" id="UP000240542">
    <property type="component" value="Unassembled WGS sequence"/>
</dbReference>
<proteinExistence type="predicted"/>
<feature type="transmembrane region" description="Helical" evidence="2">
    <location>
        <begin position="124"/>
        <end position="142"/>
    </location>
</feature>
<dbReference type="EMBL" id="PYGA01000011">
    <property type="protein sequence ID" value="PSK96575.1"/>
    <property type="molecule type" value="Genomic_DNA"/>
</dbReference>
<evidence type="ECO:0000313" key="5">
    <source>
        <dbReference type="Proteomes" id="UP000240542"/>
    </source>
</evidence>
<feature type="transmembrane region" description="Helical" evidence="2">
    <location>
        <begin position="83"/>
        <end position="104"/>
    </location>
</feature>
<comment type="caution">
    <text evidence="4">The sequence shown here is derived from an EMBL/GenBank/DDBJ whole genome shotgun (WGS) entry which is preliminary data.</text>
</comment>
<keyword evidence="2" id="KW-0812">Transmembrane</keyword>
<accession>A0A2P8DH93</accession>
<feature type="domain" description="DUF1206" evidence="3">
    <location>
        <begin position="37"/>
        <end position="105"/>
    </location>
</feature>
<feature type="domain" description="DUF1206" evidence="3">
    <location>
        <begin position="213"/>
        <end position="281"/>
    </location>
</feature>
<evidence type="ECO:0000259" key="3">
    <source>
        <dbReference type="Pfam" id="PF06724"/>
    </source>
</evidence>
<gene>
    <name evidence="4" type="ORF">CLV63_111170</name>
</gene>
<name>A0A2P8DH93_9ACTN</name>
<dbReference type="InterPro" id="IPR009597">
    <property type="entry name" value="DUF1206"/>
</dbReference>
<dbReference type="RefSeq" id="WP_106583943.1">
    <property type="nucleotide sequence ID" value="NZ_PYGA01000011.1"/>
</dbReference>
<feature type="region of interest" description="Disordered" evidence="1">
    <location>
        <begin position="1"/>
        <end position="22"/>
    </location>
</feature>
<protein>
    <submittedName>
        <fullName evidence="4">Uncharacterized protein DUF1206</fullName>
    </submittedName>
</protein>
<dbReference type="AlphaFoldDB" id="A0A2P8DH93"/>
<dbReference type="OrthoDB" id="4552598at2"/>
<feature type="transmembrane region" description="Helical" evidence="2">
    <location>
        <begin position="219"/>
        <end position="236"/>
    </location>
</feature>
<evidence type="ECO:0000256" key="1">
    <source>
        <dbReference type="SAM" id="MobiDB-lite"/>
    </source>
</evidence>
<evidence type="ECO:0000256" key="2">
    <source>
        <dbReference type="SAM" id="Phobius"/>
    </source>
</evidence>
<reference evidence="4 5" key="1">
    <citation type="submission" date="2018-03" db="EMBL/GenBank/DDBJ databases">
        <title>Genomic Encyclopedia of Archaeal and Bacterial Type Strains, Phase II (KMG-II): from individual species to whole genera.</title>
        <authorList>
            <person name="Goeker M."/>
        </authorList>
    </citation>
    <scope>NUCLEOTIDE SEQUENCE [LARGE SCALE GENOMIC DNA]</scope>
    <source>
        <strain evidence="4 5">DSM 45312</strain>
    </source>
</reference>
<feature type="transmembrane region" description="Helical" evidence="2">
    <location>
        <begin position="39"/>
        <end position="58"/>
    </location>
</feature>
<feature type="domain" description="DUF1206" evidence="3">
    <location>
        <begin position="118"/>
        <end position="186"/>
    </location>
</feature>
<sequence>MNARKSRSWKGLTPRAKASNAGHDAAGSTWLVTAARAGLAAKGLFFLLIGFIALQVAYGDSGGRNADNAGALQMVAQNPMGTAVLAACAVGLAGLALWQALIAVLGRRANARTAAERLGCAGRAVVYAALCTTIATFLLGGGTTSQDQQSASLTAQAMKLPAGQLLVGAVALGFIGAGGYFCYKGASKQFLKEIALGGTSRGVRTAVTRLGQVGHVTKGVVVMVAGGLIGYAAVTFDPEKAQGLDGTLRAVADAPYGPWLLTFVAAGVAVYGVYCFCEARWPRV</sequence>
<feature type="transmembrane region" description="Helical" evidence="2">
    <location>
        <begin position="256"/>
        <end position="277"/>
    </location>
</feature>
<keyword evidence="2" id="KW-1133">Transmembrane helix</keyword>
<keyword evidence="2" id="KW-0472">Membrane</keyword>
<dbReference type="Pfam" id="PF06724">
    <property type="entry name" value="DUF1206"/>
    <property type="match status" value="3"/>
</dbReference>
<evidence type="ECO:0000313" key="4">
    <source>
        <dbReference type="EMBL" id="PSK96575.1"/>
    </source>
</evidence>
<feature type="transmembrane region" description="Helical" evidence="2">
    <location>
        <begin position="162"/>
        <end position="183"/>
    </location>
</feature>
<organism evidence="4 5">
    <name type="scientific">Murinocardiopsis flavida</name>
    <dbReference type="NCBI Taxonomy" id="645275"/>
    <lineage>
        <taxon>Bacteria</taxon>
        <taxon>Bacillati</taxon>
        <taxon>Actinomycetota</taxon>
        <taxon>Actinomycetes</taxon>
        <taxon>Streptosporangiales</taxon>
        <taxon>Nocardiopsidaceae</taxon>
        <taxon>Murinocardiopsis</taxon>
    </lineage>
</organism>
<keyword evidence="5" id="KW-1185">Reference proteome</keyword>